<evidence type="ECO:0000256" key="3">
    <source>
        <dbReference type="ARBA" id="ARBA00023163"/>
    </source>
</evidence>
<dbReference type="SMART" id="SM00418">
    <property type="entry name" value="HTH_ARSR"/>
    <property type="match status" value="1"/>
</dbReference>
<protein>
    <submittedName>
        <fullName evidence="5">Transcriptional regulator</fullName>
    </submittedName>
</protein>
<feature type="domain" description="HTH arsR-type" evidence="4">
    <location>
        <begin position="3"/>
        <end position="97"/>
    </location>
</feature>
<gene>
    <name evidence="5" type="ORF">BJN45_10355</name>
</gene>
<dbReference type="InterPro" id="IPR011991">
    <property type="entry name" value="ArsR-like_HTH"/>
</dbReference>
<evidence type="ECO:0000259" key="4">
    <source>
        <dbReference type="PROSITE" id="PS50987"/>
    </source>
</evidence>
<dbReference type="STRING" id="418702.BJN45_10355"/>
<dbReference type="InterPro" id="IPR036388">
    <property type="entry name" value="WH-like_DNA-bd_sf"/>
</dbReference>
<name>A0A1R1I5A5_9RHOO</name>
<dbReference type="InterPro" id="IPR051011">
    <property type="entry name" value="Metal_resp_trans_reg"/>
</dbReference>
<accession>A0A1R1I5A5</accession>
<dbReference type="Gene3D" id="1.10.10.10">
    <property type="entry name" value="Winged helix-like DNA-binding domain superfamily/Winged helix DNA-binding domain"/>
    <property type="match status" value="1"/>
</dbReference>
<keyword evidence="3" id="KW-0804">Transcription</keyword>
<dbReference type="GO" id="GO:0003677">
    <property type="term" value="F:DNA binding"/>
    <property type="evidence" value="ECO:0007669"/>
    <property type="project" value="UniProtKB-KW"/>
</dbReference>
<dbReference type="Proteomes" id="UP000187526">
    <property type="component" value="Unassembled WGS sequence"/>
</dbReference>
<dbReference type="RefSeq" id="WP_076094899.1">
    <property type="nucleotide sequence ID" value="NZ_MTHD01000003.1"/>
</dbReference>
<dbReference type="EMBL" id="MTHD01000003">
    <property type="protein sequence ID" value="OMG53814.1"/>
    <property type="molecule type" value="Genomic_DNA"/>
</dbReference>
<dbReference type="PRINTS" id="PR00778">
    <property type="entry name" value="HTHARSR"/>
</dbReference>
<keyword evidence="2" id="KW-0238">DNA-binding</keyword>
<evidence type="ECO:0000313" key="5">
    <source>
        <dbReference type="EMBL" id="OMG53814.1"/>
    </source>
</evidence>
<dbReference type="Pfam" id="PF01022">
    <property type="entry name" value="HTH_5"/>
    <property type="match status" value="1"/>
</dbReference>
<evidence type="ECO:0000313" key="6">
    <source>
        <dbReference type="Proteomes" id="UP000187526"/>
    </source>
</evidence>
<comment type="caution">
    <text evidence="5">The sequence shown here is derived from an EMBL/GenBank/DDBJ whole genome shotgun (WGS) entry which is preliminary data.</text>
</comment>
<organism evidence="5 6">
    <name type="scientific">Azonexus hydrophilus</name>
    <dbReference type="NCBI Taxonomy" id="418702"/>
    <lineage>
        <taxon>Bacteria</taxon>
        <taxon>Pseudomonadati</taxon>
        <taxon>Pseudomonadota</taxon>
        <taxon>Betaproteobacteria</taxon>
        <taxon>Rhodocyclales</taxon>
        <taxon>Azonexaceae</taxon>
        <taxon>Azonexus</taxon>
    </lineage>
</organism>
<evidence type="ECO:0000256" key="1">
    <source>
        <dbReference type="ARBA" id="ARBA00023015"/>
    </source>
</evidence>
<dbReference type="CDD" id="cd00090">
    <property type="entry name" value="HTH_ARSR"/>
    <property type="match status" value="1"/>
</dbReference>
<dbReference type="PANTHER" id="PTHR43132:SF9">
    <property type="entry name" value="ARSR FAMILY TRANSCRIPTIONAL REGULATORY PROTEIN"/>
    <property type="match status" value="1"/>
</dbReference>
<sequence length="111" mass="12519">MDETSQVFEQVAHYFSLLADPTRLRILSCLCGEERPVHEVVDQVGLTQANISRHLNILYRAGVVGRRREGSSVFYRVVDPNFVDICRTVSITVASRDIGEHLGVRTERCST</sequence>
<reference evidence="5 6" key="1">
    <citation type="submission" date="2016-10" db="EMBL/GenBank/DDBJ databases">
        <title>Alkaliphiles isolated from bioreactors.</title>
        <authorList>
            <person name="Salah Z."/>
            <person name="Rout S.P."/>
            <person name="Humphreys P.N."/>
        </authorList>
    </citation>
    <scope>NUCLEOTIDE SEQUENCE [LARGE SCALE GENOMIC DNA]</scope>
    <source>
        <strain evidence="5 6">ZS02</strain>
    </source>
</reference>
<dbReference type="OrthoDB" id="5296924at2"/>
<dbReference type="PANTHER" id="PTHR43132">
    <property type="entry name" value="ARSENICAL RESISTANCE OPERON REPRESSOR ARSR-RELATED"/>
    <property type="match status" value="1"/>
</dbReference>
<dbReference type="InterPro" id="IPR001845">
    <property type="entry name" value="HTH_ArsR_DNA-bd_dom"/>
</dbReference>
<evidence type="ECO:0000256" key="2">
    <source>
        <dbReference type="ARBA" id="ARBA00023125"/>
    </source>
</evidence>
<keyword evidence="1" id="KW-0805">Transcription regulation</keyword>
<dbReference type="AlphaFoldDB" id="A0A1R1I5A5"/>
<dbReference type="GO" id="GO:0003700">
    <property type="term" value="F:DNA-binding transcription factor activity"/>
    <property type="evidence" value="ECO:0007669"/>
    <property type="project" value="InterPro"/>
</dbReference>
<dbReference type="PROSITE" id="PS50987">
    <property type="entry name" value="HTH_ARSR_2"/>
    <property type="match status" value="1"/>
</dbReference>
<dbReference type="NCBIfam" id="NF033788">
    <property type="entry name" value="HTH_metalloreg"/>
    <property type="match status" value="1"/>
</dbReference>
<keyword evidence="6" id="KW-1185">Reference proteome</keyword>
<proteinExistence type="predicted"/>
<dbReference type="SUPFAM" id="SSF46785">
    <property type="entry name" value="Winged helix' DNA-binding domain"/>
    <property type="match status" value="1"/>
</dbReference>
<dbReference type="InterPro" id="IPR036390">
    <property type="entry name" value="WH_DNA-bd_sf"/>
</dbReference>